<gene>
    <name evidence="9" type="primary">xerC</name>
    <name evidence="13" type="ORF">HT102_03205</name>
</gene>
<keyword evidence="2 9" id="KW-0963">Cytoplasm</keyword>
<comment type="subcellular location">
    <subcellularLocation>
        <location evidence="1 9">Cytoplasm</location>
    </subcellularLocation>
</comment>
<keyword evidence="4 9" id="KW-0159">Chromosome partition</keyword>
<keyword evidence="6 9" id="KW-0238">DNA-binding</keyword>
<feature type="region of interest" description="Disordered" evidence="10">
    <location>
        <begin position="161"/>
        <end position="191"/>
    </location>
</feature>
<feature type="active site" description="O-(3'-phospho-DNA)-tyrosine intermediate" evidence="9">
    <location>
        <position position="338"/>
    </location>
</feature>
<evidence type="ECO:0000313" key="14">
    <source>
        <dbReference type="Proteomes" id="UP000642993"/>
    </source>
</evidence>
<comment type="caution">
    <text evidence="13">The sequence shown here is derived from an EMBL/GenBank/DDBJ whole genome shotgun (WGS) entry which is preliminary data.</text>
</comment>
<keyword evidence="7 9" id="KW-0233">DNA recombination</keyword>
<feature type="compositionally biased region" description="Basic and acidic residues" evidence="10">
    <location>
        <begin position="1"/>
        <end position="17"/>
    </location>
</feature>
<feature type="active site" evidence="9">
    <location>
        <position position="329"/>
    </location>
</feature>
<evidence type="ECO:0000256" key="4">
    <source>
        <dbReference type="ARBA" id="ARBA00022829"/>
    </source>
</evidence>
<evidence type="ECO:0000256" key="8">
    <source>
        <dbReference type="ARBA" id="ARBA00023306"/>
    </source>
</evidence>
<proteinExistence type="inferred from homology"/>
<dbReference type="InterPro" id="IPR011010">
    <property type="entry name" value="DNA_brk_join_enz"/>
</dbReference>
<evidence type="ECO:0000259" key="12">
    <source>
        <dbReference type="PROSITE" id="PS51900"/>
    </source>
</evidence>
<dbReference type="GO" id="GO:0006313">
    <property type="term" value="P:DNA transposition"/>
    <property type="evidence" value="ECO:0007669"/>
    <property type="project" value="UniProtKB-UniRule"/>
</dbReference>
<dbReference type="CDD" id="cd00798">
    <property type="entry name" value="INT_XerDC_C"/>
    <property type="match status" value="1"/>
</dbReference>
<evidence type="ECO:0000256" key="5">
    <source>
        <dbReference type="ARBA" id="ARBA00022908"/>
    </source>
</evidence>
<comment type="subunit">
    <text evidence="9">Forms a cyclic heterotetrameric complex composed of two molecules of XerC and two molecules of XerD.</text>
</comment>
<keyword evidence="14" id="KW-1185">Reference proteome</keyword>
<dbReference type="Proteomes" id="UP000642993">
    <property type="component" value="Unassembled WGS sequence"/>
</dbReference>
<dbReference type="InterPro" id="IPR044068">
    <property type="entry name" value="CB"/>
</dbReference>
<comment type="similarity">
    <text evidence="9">Belongs to the 'phage' integrase family. XerC subfamily.</text>
</comment>
<dbReference type="GO" id="GO:0007059">
    <property type="term" value="P:chromosome segregation"/>
    <property type="evidence" value="ECO:0007669"/>
    <property type="project" value="UniProtKB-UniRule"/>
</dbReference>
<dbReference type="GO" id="GO:0003677">
    <property type="term" value="F:DNA binding"/>
    <property type="evidence" value="ECO:0007669"/>
    <property type="project" value="UniProtKB-UniRule"/>
</dbReference>
<feature type="region of interest" description="Disordered" evidence="10">
    <location>
        <begin position="1"/>
        <end position="32"/>
    </location>
</feature>
<dbReference type="InterPro" id="IPR010998">
    <property type="entry name" value="Integrase_recombinase_N"/>
</dbReference>
<evidence type="ECO:0000256" key="2">
    <source>
        <dbReference type="ARBA" id="ARBA00022490"/>
    </source>
</evidence>
<dbReference type="PROSITE" id="PS51898">
    <property type="entry name" value="TYR_RECOMBINASE"/>
    <property type="match status" value="1"/>
</dbReference>
<dbReference type="GO" id="GO:0005737">
    <property type="term" value="C:cytoplasm"/>
    <property type="evidence" value="ECO:0007669"/>
    <property type="project" value="UniProtKB-SubCell"/>
</dbReference>
<evidence type="ECO:0000256" key="3">
    <source>
        <dbReference type="ARBA" id="ARBA00022618"/>
    </source>
</evidence>
<feature type="active site" evidence="9">
    <location>
        <position position="209"/>
    </location>
</feature>
<dbReference type="EMBL" id="JACYWE010000001">
    <property type="protein sequence ID" value="MBD8505498.1"/>
    <property type="molecule type" value="Genomic_DNA"/>
</dbReference>
<dbReference type="HAMAP" id="MF_01808">
    <property type="entry name" value="Recomb_XerC_XerD"/>
    <property type="match status" value="1"/>
</dbReference>
<organism evidence="13 14">
    <name type="scientific">Lolliginicoccus lacisalsi</name>
    <dbReference type="NCBI Taxonomy" id="2742202"/>
    <lineage>
        <taxon>Bacteria</taxon>
        <taxon>Bacillati</taxon>
        <taxon>Actinomycetota</taxon>
        <taxon>Actinomycetes</taxon>
        <taxon>Mycobacteriales</taxon>
        <taxon>Hoyosellaceae</taxon>
        <taxon>Lolliginicoccus</taxon>
    </lineage>
</organism>
<feature type="active site" evidence="9">
    <location>
        <position position="233"/>
    </location>
</feature>
<keyword evidence="5 9" id="KW-0229">DNA integration</keyword>
<evidence type="ECO:0000256" key="9">
    <source>
        <dbReference type="HAMAP-Rule" id="MF_01808"/>
    </source>
</evidence>
<dbReference type="InterPro" id="IPR002104">
    <property type="entry name" value="Integrase_catalytic"/>
</dbReference>
<accession>A0A927JAD6</accession>
<reference evidence="13" key="1">
    <citation type="submission" date="2020-09" db="EMBL/GenBank/DDBJ databases">
        <title>Hoyosella lacisalsi sp. nov., a halotolerant actinobacterium isolated from soil of Lake Gudzhirganskoe.</title>
        <authorList>
            <person name="Yang Q."/>
            <person name="Guo P.Y."/>
            <person name="Liu S.W."/>
            <person name="Li F.N."/>
            <person name="Sun C.H."/>
        </authorList>
    </citation>
    <scope>NUCLEOTIDE SEQUENCE</scope>
    <source>
        <strain evidence="13">G463</strain>
    </source>
</reference>
<dbReference type="InterPro" id="IPR013762">
    <property type="entry name" value="Integrase-like_cat_sf"/>
</dbReference>
<feature type="active site" evidence="9">
    <location>
        <position position="306"/>
    </location>
</feature>
<evidence type="ECO:0000259" key="11">
    <source>
        <dbReference type="PROSITE" id="PS51898"/>
    </source>
</evidence>
<dbReference type="Gene3D" id="1.10.443.10">
    <property type="entry name" value="Intergrase catalytic core"/>
    <property type="match status" value="1"/>
</dbReference>
<feature type="active site" evidence="9">
    <location>
        <position position="303"/>
    </location>
</feature>
<dbReference type="InterPro" id="IPR023009">
    <property type="entry name" value="Tyrosine_recombinase_XerC/XerD"/>
</dbReference>
<feature type="domain" description="Core-binding (CB)" evidence="12">
    <location>
        <begin position="34"/>
        <end position="120"/>
    </location>
</feature>
<dbReference type="GO" id="GO:0051301">
    <property type="term" value="P:cell division"/>
    <property type="evidence" value="ECO:0007669"/>
    <property type="project" value="UniProtKB-KW"/>
</dbReference>
<dbReference type="SUPFAM" id="SSF56349">
    <property type="entry name" value="DNA breaking-rejoining enzymes"/>
    <property type="match status" value="1"/>
</dbReference>
<keyword evidence="3 9" id="KW-0132">Cell division</keyword>
<sequence>MPGERAHGPTDTRDAPDPPRPAPPEPTKQDPTPVGFVVVLEQFAEHLVLERDRSEHTIRAYLADVRALLDHAAARGCTRLRDIDLVAVRAWQSEQAASGLARSTLARRASSIKAFTAWAVKNGHLDADPAARLQSPRRHRALPHVLRQDQAAAALDRLDAHADPHAEPHAEPHADNAAHDDDARQSPRAEAMRRRDRLIVEVLYSTGIRVSELCGLDIEDIDQRSRIVRVLGKGRKERMVPYGGPAQRALDDWLRLGRPVLAVPRSGSALLLGARGGRLNPRQAREIVHAVLADAGMPSLGPHGLRHSAATHLLEGGADLRVVQELLGHASLSTTQLYTQVSVRRLRTVHDQAHPRA</sequence>
<dbReference type="AlphaFoldDB" id="A0A927JAD6"/>
<evidence type="ECO:0000256" key="7">
    <source>
        <dbReference type="ARBA" id="ARBA00023172"/>
    </source>
</evidence>
<evidence type="ECO:0000256" key="1">
    <source>
        <dbReference type="ARBA" id="ARBA00004496"/>
    </source>
</evidence>
<protein>
    <recommendedName>
        <fullName evidence="9">Tyrosine recombinase XerC</fullName>
    </recommendedName>
</protein>
<evidence type="ECO:0000256" key="10">
    <source>
        <dbReference type="SAM" id="MobiDB-lite"/>
    </source>
</evidence>
<dbReference type="Pfam" id="PF02899">
    <property type="entry name" value="Phage_int_SAM_1"/>
    <property type="match status" value="1"/>
</dbReference>
<evidence type="ECO:0000313" key="13">
    <source>
        <dbReference type="EMBL" id="MBD8505498.1"/>
    </source>
</evidence>
<dbReference type="GO" id="GO:0009037">
    <property type="term" value="F:tyrosine-based site-specific recombinase activity"/>
    <property type="evidence" value="ECO:0007669"/>
    <property type="project" value="UniProtKB-UniRule"/>
</dbReference>
<comment type="function">
    <text evidence="9">Site-specific tyrosine recombinase, which acts by catalyzing the cutting and rejoining of the recombining DNA molecules. The XerC-XerD complex is essential to convert dimers of the bacterial chromosome into monomers to permit their segregation at cell division. It also contributes to the segregational stability of plasmids.</text>
</comment>
<evidence type="ECO:0000256" key="6">
    <source>
        <dbReference type="ARBA" id="ARBA00023125"/>
    </source>
</evidence>
<keyword evidence="8 9" id="KW-0131">Cell cycle</keyword>
<name>A0A927JAD6_9ACTN</name>
<dbReference type="PANTHER" id="PTHR30349">
    <property type="entry name" value="PHAGE INTEGRASE-RELATED"/>
    <property type="match status" value="1"/>
</dbReference>
<dbReference type="InterPro" id="IPR004107">
    <property type="entry name" value="Integrase_SAM-like_N"/>
</dbReference>
<dbReference type="Pfam" id="PF00589">
    <property type="entry name" value="Phage_integrase"/>
    <property type="match status" value="1"/>
</dbReference>
<dbReference type="RefSeq" id="WP_192037923.1">
    <property type="nucleotide sequence ID" value="NZ_JACYWE010000001.1"/>
</dbReference>
<feature type="domain" description="Tyr recombinase" evidence="11">
    <location>
        <begin position="141"/>
        <end position="351"/>
    </location>
</feature>
<dbReference type="PANTHER" id="PTHR30349:SF77">
    <property type="entry name" value="TYROSINE RECOMBINASE XERC"/>
    <property type="match status" value="1"/>
</dbReference>
<dbReference type="Gene3D" id="1.10.150.130">
    <property type="match status" value="1"/>
</dbReference>
<dbReference type="InterPro" id="IPR050090">
    <property type="entry name" value="Tyrosine_recombinase_XerCD"/>
</dbReference>
<dbReference type="PROSITE" id="PS51900">
    <property type="entry name" value="CB"/>
    <property type="match status" value="1"/>
</dbReference>